<dbReference type="InterPro" id="IPR035892">
    <property type="entry name" value="C2_domain_sf"/>
</dbReference>
<evidence type="ECO:0000256" key="5">
    <source>
        <dbReference type="ARBA" id="ARBA00022737"/>
    </source>
</evidence>
<dbReference type="SMART" id="SM00239">
    <property type="entry name" value="C2"/>
    <property type="match status" value="1"/>
</dbReference>
<protein>
    <recommendedName>
        <fullName evidence="4">phospholipase D</fullName>
        <ecNumber evidence="4">3.1.4.4</ecNumber>
    </recommendedName>
</protein>
<dbReference type="Pfam" id="PF00614">
    <property type="entry name" value="PLDc"/>
    <property type="match status" value="1"/>
</dbReference>
<evidence type="ECO:0000256" key="6">
    <source>
        <dbReference type="ARBA" id="ARBA00022801"/>
    </source>
</evidence>
<dbReference type="AlphaFoldDB" id="A0A388KNR7"/>
<proteinExistence type="inferred from homology"/>
<comment type="cofactor">
    <cofactor evidence="2">
        <name>Ca(2+)</name>
        <dbReference type="ChEBI" id="CHEBI:29108"/>
    </cofactor>
</comment>
<dbReference type="PANTHER" id="PTHR18896">
    <property type="entry name" value="PHOSPHOLIPASE D"/>
    <property type="match status" value="1"/>
</dbReference>
<dbReference type="Gene3D" id="2.60.40.150">
    <property type="entry name" value="C2 domain"/>
    <property type="match status" value="1"/>
</dbReference>
<dbReference type="Gene3D" id="3.30.870.10">
    <property type="entry name" value="Endonuclease Chain A"/>
    <property type="match status" value="2"/>
</dbReference>
<feature type="domain" description="PLD phosphodiesterase" evidence="10">
    <location>
        <begin position="655"/>
        <end position="682"/>
    </location>
</feature>
<keyword evidence="5" id="KW-0677">Repeat</keyword>
<dbReference type="PANTHER" id="PTHR18896:SF60">
    <property type="entry name" value="PHOSPHOLIPASE D"/>
    <property type="match status" value="1"/>
</dbReference>
<dbReference type="SUPFAM" id="SSF49562">
    <property type="entry name" value="C2 domain (Calcium/lipid-binding domain, CaLB)"/>
    <property type="match status" value="1"/>
</dbReference>
<evidence type="ECO:0000256" key="1">
    <source>
        <dbReference type="ARBA" id="ARBA00000798"/>
    </source>
</evidence>
<dbReference type="EC" id="3.1.4.4" evidence="4"/>
<keyword evidence="7" id="KW-0442">Lipid degradation</keyword>
<keyword evidence="12" id="KW-1185">Reference proteome</keyword>
<evidence type="ECO:0000256" key="3">
    <source>
        <dbReference type="ARBA" id="ARBA00010683"/>
    </source>
</evidence>
<dbReference type="OrthoDB" id="14911at2759"/>
<dbReference type="GO" id="GO:0004630">
    <property type="term" value="F:phospholipase D activity"/>
    <property type="evidence" value="ECO:0007669"/>
    <property type="project" value="UniProtKB-EC"/>
</dbReference>
<dbReference type="Proteomes" id="UP000265515">
    <property type="component" value="Unassembled WGS sequence"/>
</dbReference>
<name>A0A388KNR7_CHABU</name>
<evidence type="ECO:0000313" key="11">
    <source>
        <dbReference type="EMBL" id="GBG71699.1"/>
    </source>
</evidence>
<keyword evidence="8" id="KW-0443">Lipid metabolism</keyword>
<dbReference type="PROSITE" id="PS50004">
    <property type="entry name" value="C2"/>
    <property type="match status" value="1"/>
</dbReference>
<dbReference type="GO" id="GO:0009395">
    <property type="term" value="P:phospholipid catabolic process"/>
    <property type="evidence" value="ECO:0007669"/>
    <property type="project" value="TreeGrafter"/>
</dbReference>
<feature type="domain" description="PLD phosphodiesterase" evidence="10">
    <location>
        <begin position="368"/>
        <end position="408"/>
    </location>
</feature>
<evidence type="ECO:0000256" key="7">
    <source>
        <dbReference type="ARBA" id="ARBA00022963"/>
    </source>
</evidence>
<dbReference type="OMA" id="NNFKHAG"/>
<dbReference type="PROSITE" id="PS51257">
    <property type="entry name" value="PROKAR_LIPOPROTEIN"/>
    <property type="match status" value="1"/>
</dbReference>
<dbReference type="SMART" id="SM00155">
    <property type="entry name" value="PLDc"/>
    <property type="match status" value="2"/>
</dbReference>
<dbReference type="STRING" id="69332.A0A388KNR7"/>
<dbReference type="EMBL" id="BFEA01000152">
    <property type="protein sequence ID" value="GBG71699.1"/>
    <property type="molecule type" value="Genomic_DNA"/>
</dbReference>
<sequence length="720" mass="81522">MKTMKTQQISVTTSTSGCLCYHYLIKCSRFGVLLQGIEGELLNGTLRVHIYGAKDLLTVTDNGTAVMGIIDEGRCNNTRTSYASVELQSVVVARTQVVNDSLTPTWNRSFDLLVGHRARYLSILVTASCGGGVGEHVGIVWISMASVRHETEVEKWYPLCYNGQFTDAEVQVRLKFTSNVQQRNGTDWVPLSSTFPLRKGNRVTLFQDAHVPNTFTPYVVLANNETFVQHRLWEEMYTSIANAKHFIYVAGWDLLHTTVLVRDESRMIAGAEGVSIGDLLVRKSKEGVKVLVLLWNNRFNSKNSAADSAWVEIVKIDTHSHEACGYLCESGVQCALSDRRQDVNILDWIKLVNEESRSQAILDQYVAWAFSHHQKLVLVDAPVNMASGSANLRRIEAYVGGVDLTHGRPAAWDILTNFEQRWRILKSKDVCNPSWLQRFFHPNDAVKELFDFSVHPEFNRSGEFFAVPETDPEAWDVQFVRSIDNASVAGLRPAMQLGIPQIAGYETSVYHAYVGAIRQAEAFLYIESQYFIGSAPWEEGKDVPVPLEIALKIARKIQAGQQFAVYVLIPMWPEGVPTSAIVQEMLHWQYDTMKTMYNIVSNAVLAKGLQQKPTDYLNFFTIVNRETEVDGEYQPLESMRDSDEHYRKAQLYRRFPIYVHSKMMIADDEFIIVGSANINNRSMDGRLDTESAIRAYQPYHTNAFRRAQPRGQVHGFRMSL</sequence>
<keyword evidence="6" id="KW-0378">Hydrolase</keyword>
<accession>A0A388KNR7</accession>
<gene>
    <name evidence="11" type="ORF">CBR_g9111</name>
</gene>
<feature type="domain" description="C2" evidence="9">
    <location>
        <begin position="26"/>
        <end position="157"/>
    </location>
</feature>
<dbReference type="InterPro" id="IPR001736">
    <property type="entry name" value="PLipase_D/transphosphatidylase"/>
</dbReference>
<dbReference type="InterPro" id="IPR015679">
    <property type="entry name" value="PLipase_D_fam"/>
</dbReference>
<organism evidence="11 12">
    <name type="scientific">Chara braunii</name>
    <name type="common">Braun's stonewort</name>
    <dbReference type="NCBI Taxonomy" id="69332"/>
    <lineage>
        <taxon>Eukaryota</taxon>
        <taxon>Viridiplantae</taxon>
        <taxon>Streptophyta</taxon>
        <taxon>Charophyceae</taxon>
        <taxon>Charales</taxon>
        <taxon>Characeae</taxon>
        <taxon>Chara</taxon>
    </lineage>
</organism>
<dbReference type="SUPFAM" id="SSF56024">
    <property type="entry name" value="Phospholipase D/nuclease"/>
    <property type="match status" value="2"/>
</dbReference>
<evidence type="ECO:0000259" key="10">
    <source>
        <dbReference type="PROSITE" id="PS50035"/>
    </source>
</evidence>
<dbReference type="GO" id="GO:0005886">
    <property type="term" value="C:plasma membrane"/>
    <property type="evidence" value="ECO:0007669"/>
    <property type="project" value="TreeGrafter"/>
</dbReference>
<comment type="catalytic activity">
    <reaction evidence="1">
        <text>a 1,2-diacyl-sn-glycero-3-phosphocholine + H2O = a 1,2-diacyl-sn-glycero-3-phosphate + choline + H(+)</text>
        <dbReference type="Rhea" id="RHEA:14445"/>
        <dbReference type="ChEBI" id="CHEBI:15354"/>
        <dbReference type="ChEBI" id="CHEBI:15377"/>
        <dbReference type="ChEBI" id="CHEBI:15378"/>
        <dbReference type="ChEBI" id="CHEBI:57643"/>
        <dbReference type="ChEBI" id="CHEBI:58608"/>
        <dbReference type="EC" id="3.1.4.4"/>
    </reaction>
</comment>
<dbReference type="InterPro" id="IPR000008">
    <property type="entry name" value="C2_dom"/>
</dbReference>
<dbReference type="Pfam" id="PF00168">
    <property type="entry name" value="C2"/>
    <property type="match status" value="1"/>
</dbReference>
<comment type="caution">
    <text evidence="11">The sequence shown here is derived from an EMBL/GenBank/DDBJ whole genome shotgun (WGS) entry which is preliminary data.</text>
</comment>
<dbReference type="Gramene" id="GBG71699">
    <property type="protein sequence ID" value="GBG71699"/>
    <property type="gene ID" value="CBR_g9111"/>
</dbReference>
<comment type="similarity">
    <text evidence="3">Belongs to the phospholipase D family. C2-PLD subfamily.</text>
</comment>
<evidence type="ECO:0000256" key="2">
    <source>
        <dbReference type="ARBA" id="ARBA00001913"/>
    </source>
</evidence>
<evidence type="ECO:0000259" key="9">
    <source>
        <dbReference type="PROSITE" id="PS50004"/>
    </source>
</evidence>
<evidence type="ECO:0000256" key="8">
    <source>
        <dbReference type="ARBA" id="ARBA00023098"/>
    </source>
</evidence>
<evidence type="ECO:0000256" key="4">
    <source>
        <dbReference type="ARBA" id="ARBA00012027"/>
    </source>
</evidence>
<evidence type="ECO:0000313" key="12">
    <source>
        <dbReference type="Proteomes" id="UP000265515"/>
    </source>
</evidence>
<reference evidence="11 12" key="1">
    <citation type="journal article" date="2018" name="Cell">
        <title>The Chara Genome: Secondary Complexity and Implications for Plant Terrestrialization.</title>
        <authorList>
            <person name="Nishiyama T."/>
            <person name="Sakayama H."/>
            <person name="Vries J.D."/>
            <person name="Buschmann H."/>
            <person name="Saint-Marcoux D."/>
            <person name="Ullrich K.K."/>
            <person name="Haas F.B."/>
            <person name="Vanderstraeten L."/>
            <person name="Becker D."/>
            <person name="Lang D."/>
            <person name="Vosolsobe S."/>
            <person name="Rombauts S."/>
            <person name="Wilhelmsson P.K.I."/>
            <person name="Janitza P."/>
            <person name="Kern R."/>
            <person name="Heyl A."/>
            <person name="Rumpler F."/>
            <person name="Villalobos L.I.A.C."/>
            <person name="Clay J.M."/>
            <person name="Skokan R."/>
            <person name="Toyoda A."/>
            <person name="Suzuki Y."/>
            <person name="Kagoshima H."/>
            <person name="Schijlen E."/>
            <person name="Tajeshwar N."/>
            <person name="Catarino B."/>
            <person name="Hetherington A.J."/>
            <person name="Saltykova A."/>
            <person name="Bonnot C."/>
            <person name="Breuninger H."/>
            <person name="Symeonidi A."/>
            <person name="Radhakrishnan G.V."/>
            <person name="Van Nieuwerburgh F."/>
            <person name="Deforce D."/>
            <person name="Chang C."/>
            <person name="Karol K.G."/>
            <person name="Hedrich R."/>
            <person name="Ulvskov P."/>
            <person name="Glockner G."/>
            <person name="Delwiche C.F."/>
            <person name="Petrasek J."/>
            <person name="Van de Peer Y."/>
            <person name="Friml J."/>
            <person name="Beilby M."/>
            <person name="Dolan L."/>
            <person name="Kohara Y."/>
            <person name="Sugano S."/>
            <person name="Fujiyama A."/>
            <person name="Delaux P.-M."/>
            <person name="Quint M."/>
            <person name="TheiBen G."/>
            <person name="Hagemann M."/>
            <person name="Harholt J."/>
            <person name="Dunand C."/>
            <person name="Zachgo S."/>
            <person name="Langdale J."/>
            <person name="Maumus F."/>
            <person name="Straeten D.V.D."/>
            <person name="Gould S.B."/>
            <person name="Rensing S.A."/>
        </authorList>
    </citation>
    <scope>NUCLEOTIDE SEQUENCE [LARGE SCALE GENOMIC DNA]</scope>
    <source>
        <strain evidence="11 12">S276</strain>
    </source>
</reference>
<dbReference type="PROSITE" id="PS50035">
    <property type="entry name" value="PLD"/>
    <property type="match status" value="2"/>
</dbReference>